<proteinExistence type="predicted"/>
<comment type="caution">
    <text evidence="1">The sequence shown here is derived from an EMBL/GenBank/DDBJ whole genome shotgun (WGS) entry which is preliminary data.</text>
</comment>
<gene>
    <name evidence="1" type="ORF">LCGC14_0218710</name>
</gene>
<evidence type="ECO:0000313" key="1">
    <source>
        <dbReference type="EMBL" id="KKN91325.1"/>
    </source>
</evidence>
<accession>A0A0F9UDS1</accession>
<organism evidence="1">
    <name type="scientific">marine sediment metagenome</name>
    <dbReference type="NCBI Taxonomy" id="412755"/>
    <lineage>
        <taxon>unclassified sequences</taxon>
        <taxon>metagenomes</taxon>
        <taxon>ecological metagenomes</taxon>
    </lineage>
</organism>
<dbReference type="AlphaFoldDB" id="A0A0F9UDS1"/>
<reference evidence="1" key="1">
    <citation type="journal article" date="2015" name="Nature">
        <title>Complex archaea that bridge the gap between prokaryotes and eukaryotes.</title>
        <authorList>
            <person name="Spang A."/>
            <person name="Saw J.H."/>
            <person name="Jorgensen S.L."/>
            <person name="Zaremba-Niedzwiedzka K."/>
            <person name="Martijn J."/>
            <person name="Lind A.E."/>
            <person name="van Eijk R."/>
            <person name="Schleper C."/>
            <person name="Guy L."/>
            <person name="Ettema T.J."/>
        </authorList>
    </citation>
    <scope>NUCLEOTIDE SEQUENCE</scope>
</reference>
<protein>
    <submittedName>
        <fullName evidence="1">Uncharacterized protein</fullName>
    </submittedName>
</protein>
<sequence>MAAGILVVAAVAGGCSVPERDMARCVVPALNINYDQPLEAIELAVFGWREGLVWLSPVVPDESDHIVNSQYIRQAICFFGSIDIGALNDCAFGDNVPAIDETALGVDAARLGVTARGLFSSGW</sequence>
<name>A0A0F9UDS1_9ZZZZ</name>
<dbReference type="EMBL" id="LAZR01000104">
    <property type="protein sequence ID" value="KKN91325.1"/>
    <property type="molecule type" value="Genomic_DNA"/>
</dbReference>